<evidence type="ECO:0000256" key="9">
    <source>
        <dbReference type="SAM" id="Phobius"/>
    </source>
</evidence>
<organism evidence="12 13">
    <name type="scientific">Methylocystis heyeri</name>
    <dbReference type="NCBI Taxonomy" id="391905"/>
    <lineage>
        <taxon>Bacteria</taxon>
        <taxon>Pseudomonadati</taxon>
        <taxon>Pseudomonadota</taxon>
        <taxon>Alphaproteobacteria</taxon>
        <taxon>Hyphomicrobiales</taxon>
        <taxon>Methylocystaceae</taxon>
        <taxon>Methylocystis</taxon>
    </lineage>
</organism>
<dbReference type="InterPro" id="IPR036640">
    <property type="entry name" value="ABC1_TM_sf"/>
</dbReference>
<dbReference type="PROSITE" id="PS50929">
    <property type="entry name" value="ABC_TM1F"/>
    <property type="match status" value="1"/>
</dbReference>
<dbReference type="GO" id="GO:0140359">
    <property type="term" value="F:ABC-type transporter activity"/>
    <property type="evidence" value="ECO:0007669"/>
    <property type="project" value="InterPro"/>
</dbReference>
<feature type="domain" description="ABC transporter" evidence="10">
    <location>
        <begin position="490"/>
        <end position="699"/>
    </location>
</feature>
<evidence type="ECO:0000256" key="6">
    <source>
        <dbReference type="ARBA" id="ARBA00022840"/>
    </source>
</evidence>
<dbReference type="InterPro" id="IPR003593">
    <property type="entry name" value="AAA+_ATPase"/>
</dbReference>
<name>A0A6B8KK68_9HYPH</name>
<dbReference type="AlphaFoldDB" id="A0A6B8KK68"/>
<evidence type="ECO:0000256" key="2">
    <source>
        <dbReference type="ARBA" id="ARBA00005417"/>
    </source>
</evidence>
<dbReference type="Proteomes" id="UP000309061">
    <property type="component" value="Chromosome"/>
</dbReference>
<evidence type="ECO:0000256" key="1">
    <source>
        <dbReference type="ARBA" id="ARBA00004651"/>
    </source>
</evidence>
<feature type="domain" description="ABC transmembrane type-1" evidence="11">
    <location>
        <begin position="158"/>
        <end position="454"/>
    </location>
</feature>
<dbReference type="OrthoDB" id="9810134at2"/>
<dbReference type="Gene3D" id="3.40.50.300">
    <property type="entry name" value="P-loop containing nucleotide triphosphate hydrolases"/>
    <property type="match status" value="1"/>
</dbReference>
<dbReference type="PANTHER" id="PTHR11384:SF59">
    <property type="entry name" value="LYSOSOMAL COBALAMIN TRANSPORTER ABCD4"/>
    <property type="match status" value="1"/>
</dbReference>
<keyword evidence="4 9" id="KW-0812">Transmembrane</keyword>
<dbReference type="InterPro" id="IPR011527">
    <property type="entry name" value="ABC1_TM_dom"/>
</dbReference>
<dbReference type="GO" id="GO:0016887">
    <property type="term" value="F:ATP hydrolysis activity"/>
    <property type="evidence" value="ECO:0007669"/>
    <property type="project" value="InterPro"/>
</dbReference>
<evidence type="ECO:0000256" key="7">
    <source>
        <dbReference type="ARBA" id="ARBA00022989"/>
    </source>
</evidence>
<evidence type="ECO:0000256" key="3">
    <source>
        <dbReference type="ARBA" id="ARBA00022448"/>
    </source>
</evidence>
<feature type="transmembrane region" description="Helical" evidence="9">
    <location>
        <begin position="270"/>
        <end position="290"/>
    </location>
</feature>
<evidence type="ECO:0000256" key="5">
    <source>
        <dbReference type="ARBA" id="ARBA00022741"/>
    </source>
</evidence>
<keyword evidence="13" id="KW-1185">Reference proteome</keyword>
<dbReference type="SMART" id="SM00382">
    <property type="entry name" value="AAA"/>
    <property type="match status" value="1"/>
</dbReference>
<evidence type="ECO:0000256" key="8">
    <source>
        <dbReference type="ARBA" id="ARBA00023136"/>
    </source>
</evidence>
<reference evidence="12 13" key="1">
    <citation type="submission" date="2019-11" db="EMBL/GenBank/DDBJ databases">
        <title>The genome sequence of Methylocystis heyeri.</title>
        <authorList>
            <person name="Oshkin I.Y."/>
            <person name="Miroshnikov K."/>
            <person name="Dedysh S.N."/>
        </authorList>
    </citation>
    <scope>NUCLEOTIDE SEQUENCE [LARGE SCALE GENOMIC DNA]</scope>
    <source>
        <strain evidence="12 13">H2</strain>
    </source>
</reference>
<feature type="transmembrane region" description="Helical" evidence="9">
    <location>
        <begin position="395"/>
        <end position="419"/>
    </location>
</feature>
<dbReference type="PROSITE" id="PS50893">
    <property type="entry name" value="ABC_TRANSPORTER_2"/>
    <property type="match status" value="1"/>
</dbReference>
<dbReference type="RefSeq" id="WP_136497000.1">
    <property type="nucleotide sequence ID" value="NZ_CP046052.1"/>
</dbReference>
<keyword evidence="7 9" id="KW-1133">Transmembrane helix</keyword>
<accession>A0A6B8KK68</accession>
<feature type="transmembrane region" description="Helical" evidence="9">
    <location>
        <begin position="310"/>
        <end position="333"/>
    </location>
</feature>
<evidence type="ECO:0000256" key="4">
    <source>
        <dbReference type="ARBA" id="ARBA00022692"/>
    </source>
</evidence>
<keyword evidence="5" id="KW-0547">Nucleotide-binding</keyword>
<evidence type="ECO:0000313" key="12">
    <source>
        <dbReference type="EMBL" id="QGM47959.1"/>
    </source>
</evidence>
<dbReference type="InterPro" id="IPR017871">
    <property type="entry name" value="ABC_transporter-like_CS"/>
</dbReference>
<dbReference type="Gene3D" id="1.20.1560.10">
    <property type="entry name" value="ABC transporter type 1, transmembrane domain"/>
    <property type="match status" value="1"/>
</dbReference>
<dbReference type="KEGG" id="mhey:H2LOC_005255"/>
<dbReference type="GO" id="GO:0005524">
    <property type="term" value="F:ATP binding"/>
    <property type="evidence" value="ECO:0007669"/>
    <property type="project" value="UniProtKB-KW"/>
</dbReference>
<gene>
    <name evidence="12" type="ORF">H2LOC_005255</name>
</gene>
<comment type="subcellular location">
    <subcellularLocation>
        <location evidence="1">Cell membrane</location>
        <topology evidence="1">Multi-pass membrane protein</topology>
    </subcellularLocation>
</comment>
<dbReference type="InterPro" id="IPR027417">
    <property type="entry name" value="P-loop_NTPase"/>
</dbReference>
<dbReference type="SUPFAM" id="SSF90123">
    <property type="entry name" value="ABC transporter transmembrane region"/>
    <property type="match status" value="1"/>
</dbReference>
<dbReference type="InterPro" id="IPR003439">
    <property type="entry name" value="ABC_transporter-like_ATP-bd"/>
</dbReference>
<dbReference type="CDD" id="cd03223">
    <property type="entry name" value="ABCD_peroxisomal_ALDP"/>
    <property type="match status" value="1"/>
</dbReference>
<feature type="transmembrane region" description="Helical" evidence="9">
    <location>
        <begin position="90"/>
        <end position="110"/>
    </location>
</feature>
<dbReference type="Pfam" id="PF06472">
    <property type="entry name" value="ABC_membrane_2"/>
    <property type="match status" value="1"/>
</dbReference>
<keyword evidence="8 9" id="KW-0472">Membrane</keyword>
<feature type="transmembrane region" description="Helical" evidence="9">
    <location>
        <begin position="51"/>
        <end position="70"/>
    </location>
</feature>
<proteinExistence type="inferred from homology"/>
<sequence length="699" mass="77588">MRKLGAAVGVFAILALLAGAHKGDPETLLLGVGASICAYTTWRSEPISSFLKIFVAIFSSEVVVFGLLRLSETEGLWPASLKDYALPESMALTVAVFSILTFAVSHVPVVGRATRIADLFFDSAHETQSTFMGVRIWRGRESALAITMIVLLVLINQGQVGISVRLSFFNRDWFNAIQEKNQPEFWRQLLMVFTPWAFVYVSSAVIEFVMQSFMLIRWRSWLTKYYVSHWLSRHSHYRMTLEGGETDNPDQRISEDIRSFIEGDATGNGIYAYSITLISTLSSLVSFSIVLWDLSGNFAVPGTELRIPGLLFWVALIYATVGTLITFIIGRSLNVIYFERQRREADFRFSLARLREYSEQVALLGGEPAEQASLAQRFGAIISNFLALVKKRKQLLAFTASYGQLSPIIPYILTAPFYFAGKIQLGVMSQTARAFSTVEESLNFFVTYYTSLASFRAVLDRLSSFDEAIDVADRRQTAAAVTRGPSGAPISLENVALALPDGRLIVDVSSLDFARGESVLLTGPSGSGKSTLFRAIAGIWPYRRGSIVFPGGDRVMLLPQRPYIPIGSLRAAVAYPHETQAYSDDEIRSALEAAELAPFVSRLDHENGWSQRLSGGEQQRVAIARALLEKPDWLFLDEATSALDEALEARLYKVLRERLPGTTIVSIGHRATLAAFHQRHLDMETNGDGLFTPREKAFA</sequence>
<dbReference type="PANTHER" id="PTHR11384">
    <property type="entry name" value="ATP-BINDING CASSETTE, SUB-FAMILY D MEMBER"/>
    <property type="match status" value="1"/>
</dbReference>
<keyword evidence="6 12" id="KW-0067">ATP-binding</keyword>
<protein>
    <submittedName>
        <fullName evidence="12">ATP-binding cassette domain-containing protein</fullName>
    </submittedName>
</protein>
<dbReference type="EMBL" id="CP046052">
    <property type="protein sequence ID" value="QGM47959.1"/>
    <property type="molecule type" value="Genomic_DNA"/>
</dbReference>
<keyword evidence="3" id="KW-0813">Transport</keyword>
<dbReference type="PROSITE" id="PS00211">
    <property type="entry name" value="ABC_TRANSPORTER_1"/>
    <property type="match status" value="1"/>
</dbReference>
<comment type="similarity">
    <text evidence="2">Belongs to the ABC transporter superfamily.</text>
</comment>
<dbReference type="Pfam" id="PF00005">
    <property type="entry name" value="ABC_tran"/>
    <property type="match status" value="1"/>
</dbReference>
<feature type="transmembrane region" description="Helical" evidence="9">
    <location>
        <begin position="188"/>
        <end position="210"/>
    </location>
</feature>
<evidence type="ECO:0000259" key="10">
    <source>
        <dbReference type="PROSITE" id="PS50893"/>
    </source>
</evidence>
<feature type="transmembrane region" description="Helical" evidence="9">
    <location>
        <begin position="143"/>
        <end position="168"/>
    </location>
</feature>
<evidence type="ECO:0000259" key="11">
    <source>
        <dbReference type="PROSITE" id="PS50929"/>
    </source>
</evidence>
<evidence type="ECO:0000313" key="13">
    <source>
        <dbReference type="Proteomes" id="UP000309061"/>
    </source>
</evidence>
<dbReference type="GO" id="GO:0005886">
    <property type="term" value="C:plasma membrane"/>
    <property type="evidence" value="ECO:0007669"/>
    <property type="project" value="UniProtKB-SubCell"/>
</dbReference>
<dbReference type="InterPro" id="IPR050835">
    <property type="entry name" value="ABC_transporter_sub-D"/>
</dbReference>
<dbReference type="SUPFAM" id="SSF52540">
    <property type="entry name" value="P-loop containing nucleoside triphosphate hydrolases"/>
    <property type="match status" value="1"/>
</dbReference>